<evidence type="ECO:0000313" key="1">
    <source>
        <dbReference type="EMBL" id="CAB4162648.1"/>
    </source>
</evidence>
<proteinExistence type="predicted"/>
<organism evidence="1">
    <name type="scientific">uncultured Caudovirales phage</name>
    <dbReference type="NCBI Taxonomy" id="2100421"/>
    <lineage>
        <taxon>Viruses</taxon>
        <taxon>Duplodnaviria</taxon>
        <taxon>Heunggongvirae</taxon>
        <taxon>Uroviricota</taxon>
        <taxon>Caudoviricetes</taxon>
        <taxon>Peduoviridae</taxon>
        <taxon>Maltschvirus</taxon>
        <taxon>Maltschvirus maltsch</taxon>
    </lineage>
</organism>
<protein>
    <submittedName>
        <fullName evidence="1">Uncharacterized protein</fullName>
    </submittedName>
</protein>
<gene>
    <name evidence="1" type="ORF">UFOVP787_80</name>
</gene>
<dbReference type="EMBL" id="LR796734">
    <property type="protein sequence ID" value="CAB4162648.1"/>
    <property type="molecule type" value="Genomic_DNA"/>
</dbReference>
<accession>A0A6J5NZV9</accession>
<name>A0A6J5NZV9_9CAUD</name>
<sequence>MTMVTPNRGMAYTVIPLDRLDEIRAKTHETFRALTKTNGKTYKIRTFYLGKRKSYNTTCFGATIKIRPASTPRKNATGAKIAIYEKVHITTKWGNYTQNNLIAYV</sequence>
<reference evidence="1" key="1">
    <citation type="submission" date="2020-04" db="EMBL/GenBank/DDBJ databases">
        <authorList>
            <person name="Chiriac C."/>
            <person name="Salcher M."/>
            <person name="Ghai R."/>
            <person name="Kavagutti S V."/>
        </authorList>
    </citation>
    <scope>NUCLEOTIDE SEQUENCE</scope>
</reference>